<dbReference type="AlphaFoldDB" id="A0A362XH09"/>
<feature type="chain" id="PRO_5017058511" evidence="1">
    <location>
        <begin position="20"/>
        <end position="87"/>
    </location>
</feature>
<gene>
    <name evidence="2" type="ORF">CLV33_101528</name>
</gene>
<accession>A0A362XH09</accession>
<dbReference type="Proteomes" id="UP000251545">
    <property type="component" value="Unassembled WGS sequence"/>
</dbReference>
<keyword evidence="1" id="KW-0732">Signal</keyword>
<organism evidence="2 3">
    <name type="scientific">Jejuia pallidilutea</name>
    <dbReference type="NCBI Taxonomy" id="504487"/>
    <lineage>
        <taxon>Bacteria</taxon>
        <taxon>Pseudomonadati</taxon>
        <taxon>Bacteroidota</taxon>
        <taxon>Flavobacteriia</taxon>
        <taxon>Flavobacteriales</taxon>
        <taxon>Flavobacteriaceae</taxon>
        <taxon>Jejuia</taxon>
    </lineage>
</organism>
<reference evidence="2 3" key="1">
    <citation type="submission" date="2018-02" db="EMBL/GenBank/DDBJ databases">
        <title>Genomic Encyclopedia of Archaeal and Bacterial Type Strains, Phase II (KMG-II): from individual species to whole genera.</title>
        <authorList>
            <person name="Goeker M."/>
        </authorList>
    </citation>
    <scope>NUCLEOTIDE SEQUENCE [LARGE SCALE GENOMIC DNA]</scope>
    <source>
        <strain evidence="2 3">DSM 21165</strain>
    </source>
</reference>
<dbReference type="EMBL" id="PVEO01000001">
    <property type="protein sequence ID" value="PQV51602.1"/>
    <property type="molecule type" value="Genomic_DNA"/>
</dbReference>
<name>A0A362XH09_9FLAO</name>
<proteinExistence type="predicted"/>
<comment type="caution">
    <text evidence="2">The sequence shown here is derived from an EMBL/GenBank/DDBJ whole genome shotgun (WGS) entry which is preliminary data.</text>
</comment>
<sequence length="87" mass="10144">MKKRLVFTLLCMAFFYGNAQNNSYYNRMQHIFGNIDKTKVTTGYLKEFGIRFNEVEAYNGTIASNNLVDKTQWQSLLDIGNKNSEKF</sequence>
<protein>
    <submittedName>
        <fullName evidence="2">Uncharacterized protein</fullName>
    </submittedName>
</protein>
<evidence type="ECO:0000256" key="1">
    <source>
        <dbReference type="SAM" id="SignalP"/>
    </source>
</evidence>
<feature type="signal peptide" evidence="1">
    <location>
        <begin position="1"/>
        <end position="19"/>
    </location>
</feature>
<evidence type="ECO:0000313" key="2">
    <source>
        <dbReference type="EMBL" id="PQV51602.1"/>
    </source>
</evidence>
<evidence type="ECO:0000313" key="3">
    <source>
        <dbReference type="Proteomes" id="UP000251545"/>
    </source>
</evidence>
<dbReference type="RefSeq" id="WP_146109704.1">
    <property type="nucleotide sequence ID" value="NZ_PVEO01000001.1"/>
</dbReference>